<dbReference type="AlphaFoldDB" id="A0A0D2XK62"/>
<dbReference type="VEuPathDB" id="FungiDB:FOXG_04332"/>
<name>A0A0D2XK62_FUSOF</name>
<feature type="compositionally biased region" description="Polar residues" evidence="1">
    <location>
        <begin position="12"/>
        <end position="21"/>
    </location>
</feature>
<organism evidence="2 3">
    <name type="scientific">Fusarium oxysporum (strain Fo5176)</name>
    <name type="common">Fusarium vascular wilt</name>
    <dbReference type="NCBI Taxonomy" id="660025"/>
    <lineage>
        <taxon>Eukaryota</taxon>
        <taxon>Fungi</taxon>
        <taxon>Dikarya</taxon>
        <taxon>Ascomycota</taxon>
        <taxon>Pezizomycotina</taxon>
        <taxon>Sordariomycetes</taxon>
        <taxon>Hypocreomycetidae</taxon>
        <taxon>Hypocreales</taxon>
        <taxon>Nectriaceae</taxon>
        <taxon>Fusarium</taxon>
        <taxon>Fusarium oxysporum species complex</taxon>
    </lineage>
</organism>
<feature type="region of interest" description="Disordered" evidence="1">
    <location>
        <begin position="1"/>
        <end position="27"/>
    </location>
</feature>
<evidence type="ECO:0000313" key="2">
    <source>
        <dbReference type="EnsemblFungi" id="FOXG_04332P0"/>
    </source>
</evidence>
<evidence type="ECO:0000313" key="3">
    <source>
        <dbReference type="Proteomes" id="UP000002489"/>
    </source>
</evidence>
<proteinExistence type="predicted"/>
<dbReference type="Proteomes" id="UP000002489">
    <property type="component" value="Unassembled WGS sequence"/>
</dbReference>
<gene>
    <name evidence="2" type="primary">28946387</name>
</gene>
<accession>A0A0D2XK62</accession>
<evidence type="ECO:0000256" key="1">
    <source>
        <dbReference type="SAM" id="MobiDB-lite"/>
    </source>
</evidence>
<reference evidence="2" key="2">
    <citation type="submission" date="2025-08" db="UniProtKB">
        <authorList>
            <consortium name="EnsemblFungi"/>
        </authorList>
    </citation>
    <scope>IDENTIFICATION</scope>
    <source>
        <strain evidence="2">4287 / CBS 123668 / FGSC 9935 / NRRL 34936</strain>
    </source>
</reference>
<dbReference type="EnsemblFungi" id="FOXG_04332T0">
    <property type="protein sequence ID" value="FOXG_04332P0"/>
    <property type="gene ID" value="FOXG_04332"/>
</dbReference>
<sequence>MENPARKAGNGRASNASQSPVQPRADGNCWQPALIPVGLWRGLQEVRGLTSRDTSRYMRLSGEVYGAKCTRYGEASDAPGLTRSSIVNSGSEWRCHNKVGSFIDQSDDSVNFLCLRLSRVEQNGPMLGKLETKAKLLSLTPSHWITNIYGLTGLLLVGLNTAEAIWA</sequence>
<protein>
    <submittedName>
        <fullName evidence="2">Uncharacterized protein</fullName>
    </submittedName>
</protein>
<reference evidence="3" key="1">
    <citation type="journal article" date="2012" name="Mol. Plant Microbe Interact.">
        <title>A highly conserved effector in Fusarium oxysporum is required for full virulence on Arabidopsis.</title>
        <authorList>
            <person name="Thatcher L.F."/>
            <person name="Gardiner D.M."/>
            <person name="Kazan K."/>
            <person name="Manners J."/>
        </authorList>
    </citation>
    <scope>NUCLEOTIDE SEQUENCE [LARGE SCALE GENOMIC DNA]</scope>
    <source>
        <strain evidence="3">Fo5176</strain>
    </source>
</reference>